<sequence>NSLKLLTNAGANGRCLVLLAPSVGRSLASRATGRAGFTGRVAAQPAGASAKQPLGERIAGLSLSLGQGAAMGGAALGLGALCWYGAGLNSQPSALDKSVAWPAYARQRIRDTYAYLGLGVASSAAATVVAFRSQKLMRLMHSGGWMSILLSSAACIGSCIAVQMLPYQPGLGAKQLAYMGFSGLMGCFIAPVCVLGGPLVLRAALYTGGIFGGLTAVAACAPDKKFLTWGGPLSIGLGVVFVSSLGSAFLGPASAAGLTMYSVSTYGGLLLFSGFLLYDTQLVADRAVSLPHYDPVNQAVHVYMDVLNIFVRIASIMAGGGRKK</sequence>
<gene>
    <name evidence="7" type="ORF">BOX15_Mlig030277g3</name>
    <name evidence="6" type="ORF">BOX15_Mlig030277g4</name>
</gene>
<name>A0A267FQ42_9PLAT</name>
<feature type="transmembrane region" description="Helical" evidence="5">
    <location>
        <begin position="176"/>
        <end position="196"/>
    </location>
</feature>
<comment type="caution">
    <text evidence="6">The sequence shown here is derived from an EMBL/GenBank/DDBJ whole genome shotgun (WGS) entry which is preliminary data.</text>
</comment>
<keyword evidence="3 5" id="KW-1133">Transmembrane helix</keyword>
<feature type="transmembrane region" description="Helical" evidence="5">
    <location>
        <begin position="298"/>
        <end position="318"/>
    </location>
</feature>
<feature type="transmembrane region" description="Helical" evidence="5">
    <location>
        <begin position="233"/>
        <end position="251"/>
    </location>
</feature>
<dbReference type="InterPro" id="IPR006214">
    <property type="entry name" value="Bax_inhibitor_1-related"/>
</dbReference>
<feature type="transmembrane region" description="Helical" evidence="5">
    <location>
        <begin position="203"/>
        <end position="221"/>
    </location>
</feature>
<feature type="transmembrane region" description="Helical" evidence="5">
    <location>
        <begin position="112"/>
        <end position="131"/>
    </location>
</feature>
<dbReference type="OrthoDB" id="6285520at2759"/>
<dbReference type="Proteomes" id="UP000215902">
    <property type="component" value="Unassembled WGS sequence"/>
</dbReference>
<accession>A0A267FQ42</accession>
<dbReference type="AlphaFoldDB" id="A0A267FQ42"/>
<dbReference type="PANTHER" id="PTHR23291:SF112">
    <property type="entry name" value="GROWTH HORMONE-INDUCIBLE TRANSMEMBRANE PROTEIN"/>
    <property type="match status" value="1"/>
</dbReference>
<evidence type="ECO:0000256" key="1">
    <source>
        <dbReference type="ARBA" id="ARBA00004141"/>
    </source>
</evidence>
<keyword evidence="4 5" id="KW-0472">Membrane</keyword>
<comment type="subcellular location">
    <subcellularLocation>
        <location evidence="1">Membrane</location>
        <topology evidence="1">Multi-pass membrane protein</topology>
    </subcellularLocation>
</comment>
<evidence type="ECO:0000256" key="3">
    <source>
        <dbReference type="ARBA" id="ARBA00022989"/>
    </source>
</evidence>
<feature type="transmembrane region" description="Helical" evidence="5">
    <location>
        <begin position="143"/>
        <end position="164"/>
    </location>
</feature>
<feature type="non-terminal residue" evidence="6">
    <location>
        <position position="1"/>
    </location>
</feature>
<dbReference type="EMBL" id="NIVC01000856">
    <property type="protein sequence ID" value="PAA75905.1"/>
    <property type="molecule type" value="Genomic_DNA"/>
</dbReference>
<evidence type="ECO:0000256" key="2">
    <source>
        <dbReference type="ARBA" id="ARBA00022692"/>
    </source>
</evidence>
<evidence type="ECO:0008006" key="9">
    <source>
        <dbReference type="Google" id="ProtNLM"/>
    </source>
</evidence>
<proteinExistence type="inferred from homology"/>
<dbReference type="PANTHER" id="PTHR23291">
    <property type="entry name" value="BAX INHIBITOR-RELATED"/>
    <property type="match status" value="1"/>
</dbReference>
<reference evidence="6 8" key="1">
    <citation type="submission" date="2017-06" db="EMBL/GenBank/DDBJ databases">
        <title>A platform for efficient transgenesis in Macrostomum lignano, a flatworm model organism for stem cell research.</title>
        <authorList>
            <person name="Berezikov E."/>
        </authorList>
    </citation>
    <scope>NUCLEOTIDE SEQUENCE [LARGE SCALE GENOMIC DNA]</scope>
    <source>
        <strain evidence="6">DV1</strain>
        <tissue evidence="6">Whole organism</tissue>
    </source>
</reference>
<evidence type="ECO:0000313" key="6">
    <source>
        <dbReference type="EMBL" id="PAA75905.1"/>
    </source>
</evidence>
<dbReference type="EMBL" id="NIVC01000599">
    <property type="protein sequence ID" value="PAA80045.1"/>
    <property type="molecule type" value="Genomic_DNA"/>
</dbReference>
<evidence type="ECO:0000256" key="4">
    <source>
        <dbReference type="ARBA" id="ARBA00023136"/>
    </source>
</evidence>
<protein>
    <recommendedName>
        <fullName evidence="9">Growth hormone-inducible transmembrane protein</fullName>
    </recommendedName>
</protein>
<keyword evidence="2 5" id="KW-0812">Transmembrane</keyword>
<feature type="transmembrane region" description="Helical" evidence="5">
    <location>
        <begin position="258"/>
        <end position="278"/>
    </location>
</feature>
<organism evidence="6 8">
    <name type="scientific">Macrostomum lignano</name>
    <dbReference type="NCBI Taxonomy" id="282301"/>
    <lineage>
        <taxon>Eukaryota</taxon>
        <taxon>Metazoa</taxon>
        <taxon>Spiralia</taxon>
        <taxon>Lophotrochozoa</taxon>
        <taxon>Platyhelminthes</taxon>
        <taxon>Rhabditophora</taxon>
        <taxon>Macrostomorpha</taxon>
        <taxon>Macrostomida</taxon>
        <taxon>Macrostomidae</taxon>
        <taxon>Macrostomum</taxon>
    </lineage>
</organism>
<keyword evidence="8" id="KW-1185">Reference proteome</keyword>
<dbReference type="Pfam" id="PF01027">
    <property type="entry name" value="Bax1-I"/>
    <property type="match status" value="1"/>
</dbReference>
<evidence type="ECO:0000313" key="8">
    <source>
        <dbReference type="Proteomes" id="UP000215902"/>
    </source>
</evidence>
<comment type="similarity">
    <text evidence="5">Belongs to the BI1 family.</text>
</comment>
<evidence type="ECO:0000313" key="7">
    <source>
        <dbReference type="EMBL" id="PAA80045.1"/>
    </source>
</evidence>
<evidence type="ECO:0000256" key="5">
    <source>
        <dbReference type="RuleBase" id="RU004379"/>
    </source>
</evidence>
<dbReference type="GO" id="GO:0005743">
    <property type="term" value="C:mitochondrial inner membrane"/>
    <property type="evidence" value="ECO:0007669"/>
    <property type="project" value="TreeGrafter"/>
</dbReference>
<dbReference type="STRING" id="282301.A0A267FQ42"/>